<protein>
    <recommendedName>
        <fullName evidence="1">HTH cro/C1-type domain-containing protein</fullName>
    </recommendedName>
</protein>
<reference evidence="3" key="1">
    <citation type="submission" date="2019-04" db="EMBL/GenBank/DDBJ databases">
        <title>Draft genome sequence of Pseudonocardiaceae bacterium SL3-2-4.</title>
        <authorList>
            <person name="Ningsih F."/>
            <person name="Yokota A."/>
            <person name="Sakai Y."/>
            <person name="Nanatani K."/>
            <person name="Yabe S."/>
            <person name="Oetari A."/>
            <person name="Sjamsuridzal W."/>
        </authorList>
    </citation>
    <scope>NUCLEOTIDE SEQUENCE [LARGE SCALE GENOMIC DNA]</scope>
    <source>
        <strain evidence="3">SL3-2-4</strain>
    </source>
</reference>
<organism evidence="2 3">
    <name type="scientific">Gandjariella thermophila</name>
    <dbReference type="NCBI Taxonomy" id="1931992"/>
    <lineage>
        <taxon>Bacteria</taxon>
        <taxon>Bacillati</taxon>
        <taxon>Actinomycetota</taxon>
        <taxon>Actinomycetes</taxon>
        <taxon>Pseudonocardiales</taxon>
        <taxon>Pseudonocardiaceae</taxon>
        <taxon>Gandjariella</taxon>
    </lineage>
</organism>
<evidence type="ECO:0000313" key="2">
    <source>
        <dbReference type="EMBL" id="GDY30557.1"/>
    </source>
</evidence>
<comment type="caution">
    <text evidence="2">The sequence shown here is derived from an EMBL/GenBank/DDBJ whole genome shotgun (WGS) entry which is preliminary data.</text>
</comment>
<sequence length="449" mass="48928">MELRRALGERLATFRRAAGLTQAQLAAATTCDRTRVAHIEKGRTRADETFWQAADHACHAGGALLAAFHEVVAACHPHDKHTRQTELAETLAKAARFRGEPVGSVGLASVATVDDEREALELARRVAASDVGEETLLRLETIVDDLAVAYATTLPMALLGRIRQHLGYVHTLLDARKTLAEHRRLLVIGGWLSLLGATVHIDLGQWHAATARLRTAASLACHAGHREIHAWCLETEAWRMLTGGDYPRALELSRAAQAAAPAGSSAAIQATAQEGRALARLRRPAETYAAIARVEKLVSPGTRPERPQHHYRYDPDKSVSYAATTLAWLGDPAAERYARETIARLSPPEDVEKWPRRVATTNIDLALTLLVTDRLDEACDATMRAISSGRMVPSSHWRAAEVVTAVEARGLPEATELREVYEALRPTQARPWHPECGSIARGRASSPAA</sequence>
<feature type="domain" description="HTH cro/C1-type" evidence="1">
    <location>
        <begin position="11"/>
        <end position="47"/>
    </location>
</feature>
<evidence type="ECO:0000259" key="1">
    <source>
        <dbReference type="PROSITE" id="PS50943"/>
    </source>
</evidence>
<dbReference type="InterPro" id="IPR010982">
    <property type="entry name" value="Lambda_DNA-bd_dom_sf"/>
</dbReference>
<name>A0A4D4J9D5_9PSEU</name>
<dbReference type="SMART" id="SM00530">
    <property type="entry name" value="HTH_XRE"/>
    <property type="match status" value="1"/>
</dbReference>
<accession>A0A4D4J9D5</accession>
<dbReference type="InterPro" id="IPR001387">
    <property type="entry name" value="Cro/C1-type_HTH"/>
</dbReference>
<dbReference type="PROSITE" id="PS50943">
    <property type="entry name" value="HTH_CROC1"/>
    <property type="match status" value="1"/>
</dbReference>
<dbReference type="CDD" id="cd00093">
    <property type="entry name" value="HTH_XRE"/>
    <property type="match status" value="1"/>
</dbReference>
<dbReference type="Pfam" id="PF13560">
    <property type="entry name" value="HTH_31"/>
    <property type="match status" value="1"/>
</dbReference>
<dbReference type="AlphaFoldDB" id="A0A4D4J9D5"/>
<dbReference type="Proteomes" id="UP000298860">
    <property type="component" value="Unassembled WGS sequence"/>
</dbReference>
<dbReference type="EMBL" id="BJFL01000008">
    <property type="protein sequence ID" value="GDY30557.1"/>
    <property type="molecule type" value="Genomic_DNA"/>
</dbReference>
<gene>
    <name evidence="2" type="ORF">GTS_21900</name>
</gene>
<evidence type="ECO:0000313" key="3">
    <source>
        <dbReference type="Proteomes" id="UP000298860"/>
    </source>
</evidence>
<dbReference type="Gene3D" id="1.10.260.40">
    <property type="entry name" value="lambda repressor-like DNA-binding domains"/>
    <property type="match status" value="1"/>
</dbReference>
<keyword evidence="3" id="KW-1185">Reference proteome</keyword>
<dbReference type="SUPFAM" id="SSF47413">
    <property type="entry name" value="lambda repressor-like DNA-binding domains"/>
    <property type="match status" value="1"/>
</dbReference>
<dbReference type="GO" id="GO:0003677">
    <property type="term" value="F:DNA binding"/>
    <property type="evidence" value="ECO:0007669"/>
    <property type="project" value="InterPro"/>
</dbReference>
<proteinExistence type="predicted"/>